<sequence length="257" mass="29562">MGQDRDVLNVSLIQTLKENVKDFTTDNLGNIYLLTGTNQVKKVNEKGDSIAVYNDVRRYGKVYSLDATNPLKILVYYKDFSTVVILDRLLNVRATVNLRQQNILQATAIATSYDSNIWVFDELENKLKKIDESGKVLMTSTDFRQIFDSVPTPNTMYDRDGQLYLYDPLKGLLVFDYYGGKKNNFQLLHFIDLQVIDKNTITARDSNYIFLYKPASLQLSSFKAFKDQATYKKINFNGSLLYCLTKDGELQIFKVLK</sequence>
<evidence type="ECO:0000313" key="1">
    <source>
        <dbReference type="EMBL" id="GEO11958.1"/>
    </source>
</evidence>
<dbReference type="AlphaFoldDB" id="A0A512BJ12"/>
<name>A0A512BJ12_9BACT</name>
<proteinExistence type="predicted"/>
<dbReference type="InterPro" id="IPR011042">
    <property type="entry name" value="6-blade_b-propeller_TolB-like"/>
</dbReference>
<gene>
    <name evidence="1" type="ORF">SAE01_44540</name>
</gene>
<evidence type="ECO:0000313" key="2">
    <source>
        <dbReference type="Proteomes" id="UP000321513"/>
    </source>
</evidence>
<dbReference type="SUPFAM" id="SSF63829">
    <property type="entry name" value="Calcium-dependent phosphotriesterase"/>
    <property type="match status" value="1"/>
</dbReference>
<organism evidence="1 2">
    <name type="scientific">Segetibacter aerophilus</name>
    <dbReference type="NCBI Taxonomy" id="670293"/>
    <lineage>
        <taxon>Bacteria</taxon>
        <taxon>Pseudomonadati</taxon>
        <taxon>Bacteroidota</taxon>
        <taxon>Chitinophagia</taxon>
        <taxon>Chitinophagales</taxon>
        <taxon>Chitinophagaceae</taxon>
        <taxon>Segetibacter</taxon>
    </lineage>
</organism>
<reference evidence="1 2" key="1">
    <citation type="submission" date="2019-07" db="EMBL/GenBank/DDBJ databases">
        <title>Whole genome shotgun sequence of Segetibacter aerophilus NBRC 106135.</title>
        <authorList>
            <person name="Hosoyama A."/>
            <person name="Uohara A."/>
            <person name="Ohji S."/>
            <person name="Ichikawa N."/>
        </authorList>
    </citation>
    <scope>NUCLEOTIDE SEQUENCE [LARGE SCALE GENOMIC DNA]</scope>
    <source>
        <strain evidence="1 2">NBRC 106135</strain>
    </source>
</reference>
<dbReference type="Gene3D" id="2.120.10.30">
    <property type="entry name" value="TolB, C-terminal domain"/>
    <property type="match status" value="1"/>
</dbReference>
<protein>
    <submittedName>
        <fullName evidence="1">Uncharacterized protein</fullName>
    </submittedName>
</protein>
<dbReference type="EMBL" id="BJYT01000034">
    <property type="protein sequence ID" value="GEO11958.1"/>
    <property type="molecule type" value="Genomic_DNA"/>
</dbReference>
<keyword evidence="2" id="KW-1185">Reference proteome</keyword>
<accession>A0A512BJ12</accession>
<comment type="caution">
    <text evidence="1">The sequence shown here is derived from an EMBL/GenBank/DDBJ whole genome shotgun (WGS) entry which is preliminary data.</text>
</comment>
<dbReference type="Proteomes" id="UP000321513">
    <property type="component" value="Unassembled WGS sequence"/>
</dbReference>